<keyword evidence="1" id="KW-0687">Ribonucleoprotein</keyword>
<organism evidence="1 2">
    <name type="scientific">Sarcoptes scabiei</name>
    <name type="common">Itch mite</name>
    <name type="synonym">Acarus scabiei</name>
    <dbReference type="NCBI Taxonomy" id="52283"/>
    <lineage>
        <taxon>Eukaryota</taxon>
        <taxon>Metazoa</taxon>
        <taxon>Ecdysozoa</taxon>
        <taxon>Arthropoda</taxon>
        <taxon>Chelicerata</taxon>
        <taxon>Arachnida</taxon>
        <taxon>Acari</taxon>
        <taxon>Acariformes</taxon>
        <taxon>Sarcoptiformes</taxon>
        <taxon>Astigmata</taxon>
        <taxon>Psoroptidia</taxon>
        <taxon>Sarcoptoidea</taxon>
        <taxon>Sarcoptidae</taxon>
        <taxon>Sarcoptinae</taxon>
        <taxon>Sarcoptes</taxon>
    </lineage>
</organism>
<reference evidence="1 2" key="1">
    <citation type="journal article" date="2015" name="Parasit. Vectors">
        <title>Draft genome of the scabies mite.</title>
        <authorList>
            <person name="Rider S.D.Jr."/>
            <person name="Morgan M.S."/>
            <person name="Arlian L.G."/>
        </authorList>
    </citation>
    <scope>NUCLEOTIDE SEQUENCE [LARGE SCALE GENOMIC DNA]</scope>
    <source>
        <strain evidence="1">Arlian Lab</strain>
    </source>
</reference>
<gene>
    <name evidence="1" type="ORF">QR98_0032860</name>
</gene>
<dbReference type="PANTHER" id="PTHR13071">
    <property type="entry name" value="MITOCHONDRIAL 28S RIBOSOMAL PROTEIN S22"/>
    <property type="match status" value="1"/>
</dbReference>
<evidence type="ECO:0000313" key="1">
    <source>
        <dbReference type="EMBL" id="KPM04832.1"/>
    </source>
</evidence>
<dbReference type="GO" id="GO:0003735">
    <property type="term" value="F:structural constituent of ribosome"/>
    <property type="evidence" value="ECO:0007669"/>
    <property type="project" value="TreeGrafter"/>
</dbReference>
<dbReference type="VEuPathDB" id="VectorBase:SSCA000639"/>
<keyword evidence="1" id="KW-0689">Ribosomal protein</keyword>
<evidence type="ECO:0000313" key="2">
    <source>
        <dbReference type="Proteomes" id="UP000616769"/>
    </source>
</evidence>
<dbReference type="InterPro" id="IPR019374">
    <property type="entry name" value="Ribosomal_mS22"/>
</dbReference>
<comment type="caution">
    <text evidence="1">The sequence shown here is derived from an EMBL/GenBank/DDBJ whole genome shotgun (WGS) entry which is preliminary data.</text>
</comment>
<name>A0A132A1A6_SARSC</name>
<dbReference type="Proteomes" id="UP000616769">
    <property type="component" value="Unassembled WGS sequence"/>
</dbReference>
<feature type="non-terminal residue" evidence="1">
    <location>
        <position position="252"/>
    </location>
</feature>
<proteinExistence type="predicted"/>
<protein>
    <submittedName>
        <fullName evidence="1">28S ribosomal protein S22, mitochondrial-like protein</fullName>
    </submittedName>
</protein>
<dbReference type="OrthoDB" id="10052321at2759"/>
<dbReference type="EMBL" id="JXLN01009981">
    <property type="protein sequence ID" value="KPM04832.1"/>
    <property type="molecule type" value="Genomic_DNA"/>
</dbReference>
<dbReference type="Pfam" id="PF10245">
    <property type="entry name" value="MRP-S22"/>
    <property type="match status" value="1"/>
</dbReference>
<sequence>MTDQQLQMEIDQADERADTMLQMPPVKYSKTFEPKTLERDIALQGFLDPSVKLIFMDATAGIAEHERLIVVREADGTLREATRDERHRTTQIFYPVEERQIEMPAMFNQENLKQTMSRGSYKLLLDNACLHLEPDDQRYIDLCHQIYDHINENNHFDSLWSTRHYGGLVFYLVFSKKIDSLLYHLVSYSSSSSQRDLIGEAYDLLNLFYIIHPNDVIRVDLPSNYSESSLTKINRTKSARPISMDKFISLFK</sequence>
<dbReference type="GO" id="GO:0005763">
    <property type="term" value="C:mitochondrial small ribosomal subunit"/>
    <property type="evidence" value="ECO:0007669"/>
    <property type="project" value="TreeGrafter"/>
</dbReference>
<accession>A0A132A1A6</accession>
<dbReference type="AlphaFoldDB" id="A0A132A1A6"/>
<dbReference type="PANTHER" id="PTHR13071:SF4">
    <property type="entry name" value="SMALL RIBOSOMAL SUBUNIT PROTEIN MS22"/>
    <property type="match status" value="1"/>
</dbReference>